<dbReference type="PANTHER" id="PTHR42951:SF4">
    <property type="entry name" value="ACYL-COENZYME A THIOESTERASE MBLAC2"/>
    <property type="match status" value="1"/>
</dbReference>
<evidence type="ECO:0000259" key="1">
    <source>
        <dbReference type="SMART" id="SM00849"/>
    </source>
</evidence>
<keyword evidence="2" id="KW-0378">Hydrolase</keyword>
<dbReference type="EMBL" id="CP054705">
    <property type="protein sequence ID" value="QQK76657.1"/>
    <property type="molecule type" value="Genomic_DNA"/>
</dbReference>
<evidence type="ECO:0000313" key="2">
    <source>
        <dbReference type="EMBL" id="QQK76657.1"/>
    </source>
</evidence>
<dbReference type="InterPro" id="IPR001279">
    <property type="entry name" value="Metallo-B-lactamas"/>
</dbReference>
<dbReference type="CDD" id="cd06262">
    <property type="entry name" value="metallo-hydrolase-like_MBL-fold"/>
    <property type="match status" value="1"/>
</dbReference>
<proteinExistence type="predicted"/>
<accession>A0A7T6Z4J0</accession>
<protein>
    <submittedName>
        <fullName evidence="2">MBL fold metallo-hydrolase</fullName>
    </submittedName>
</protein>
<dbReference type="GO" id="GO:0016787">
    <property type="term" value="F:hydrolase activity"/>
    <property type="evidence" value="ECO:0007669"/>
    <property type="project" value="UniProtKB-KW"/>
</dbReference>
<dbReference type="Pfam" id="PF00753">
    <property type="entry name" value="Lactamase_B"/>
    <property type="match status" value="1"/>
</dbReference>
<dbReference type="Proteomes" id="UP000595823">
    <property type="component" value="Chromosome"/>
</dbReference>
<dbReference type="KEGG" id="scia:HUG15_14515"/>
<reference evidence="2 3" key="1">
    <citation type="submission" date="2020-06" db="EMBL/GenBank/DDBJ databases">
        <title>Genomic analysis of Salicibibacter sp. NKC5-3.</title>
        <authorList>
            <person name="Oh Y.J."/>
        </authorList>
    </citation>
    <scope>NUCLEOTIDE SEQUENCE [LARGE SCALE GENOMIC DNA]</scope>
    <source>
        <strain evidence="2 3">NKC5-3</strain>
    </source>
</reference>
<organism evidence="2 3">
    <name type="scientific">Salicibibacter cibarius</name>
    <dbReference type="NCBI Taxonomy" id="2743000"/>
    <lineage>
        <taxon>Bacteria</taxon>
        <taxon>Bacillati</taxon>
        <taxon>Bacillota</taxon>
        <taxon>Bacilli</taxon>
        <taxon>Bacillales</taxon>
        <taxon>Bacillaceae</taxon>
        <taxon>Salicibibacter</taxon>
    </lineage>
</organism>
<dbReference type="Gene3D" id="3.60.15.10">
    <property type="entry name" value="Ribonuclease Z/Hydroxyacylglutathione hydrolase-like"/>
    <property type="match status" value="1"/>
</dbReference>
<keyword evidence="3" id="KW-1185">Reference proteome</keyword>
<feature type="domain" description="Metallo-beta-lactamase" evidence="1">
    <location>
        <begin position="24"/>
        <end position="217"/>
    </location>
</feature>
<dbReference type="InterPro" id="IPR050855">
    <property type="entry name" value="NDM-1-like"/>
</dbReference>
<dbReference type="SMART" id="SM00849">
    <property type="entry name" value="Lactamase_B"/>
    <property type="match status" value="1"/>
</dbReference>
<evidence type="ECO:0000313" key="3">
    <source>
        <dbReference type="Proteomes" id="UP000595823"/>
    </source>
</evidence>
<dbReference type="AlphaFoldDB" id="A0A7T6Z4J0"/>
<name>A0A7T6Z4J0_9BACI</name>
<dbReference type="RefSeq" id="WP_200123785.1">
    <property type="nucleotide sequence ID" value="NZ_CP054705.1"/>
</dbReference>
<dbReference type="InterPro" id="IPR036866">
    <property type="entry name" value="RibonucZ/Hydroxyglut_hydro"/>
</dbReference>
<dbReference type="PANTHER" id="PTHR42951">
    <property type="entry name" value="METALLO-BETA-LACTAMASE DOMAIN-CONTAINING"/>
    <property type="match status" value="1"/>
</dbReference>
<sequence>MRLTNSIYLIGSGSKGMNLTNHYDCNVFLLDGGKETAIIDAGAGMEPEKILKNIEDIGFKLSDVNYLFLTHGHADHIGGAKTIKENTGAKIVASDLTYKILKHGDEKNSSIDVAKKAGMYPKNYSIGTCEVDIVVKDKDEIRVGNFVLQALSTPGHCEGHLSFYFIQEQNKFLFGGDLVFYEGKVATQFINDCNVFKLGQSIKKMKDLNLDVLLPGHETVVLKEAQECIEKSWSYFEKLQLPPSIL</sequence>
<dbReference type="SUPFAM" id="SSF56281">
    <property type="entry name" value="Metallo-hydrolase/oxidoreductase"/>
    <property type="match status" value="1"/>
</dbReference>
<gene>
    <name evidence="2" type="ORF">HUG15_14515</name>
</gene>